<dbReference type="AlphaFoldDB" id="A0A3P8Y866"/>
<organism evidence="5 6">
    <name type="scientific">Esox lucius</name>
    <name type="common">Northern pike</name>
    <dbReference type="NCBI Taxonomy" id="8010"/>
    <lineage>
        <taxon>Eukaryota</taxon>
        <taxon>Metazoa</taxon>
        <taxon>Chordata</taxon>
        <taxon>Craniata</taxon>
        <taxon>Vertebrata</taxon>
        <taxon>Euteleostomi</taxon>
        <taxon>Actinopterygii</taxon>
        <taxon>Neopterygii</taxon>
        <taxon>Teleostei</taxon>
        <taxon>Protacanthopterygii</taxon>
        <taxon>Esociformes</taxon>
        <taxon>Esocidae</taxon>
        <taxon>Esox</taxon>
    </lineage>
</organism>
<dbReference type="Bgee" id="ENSELUG00000012998">
    <property type="expression patterns" value="Expressed in mesonephros and 15 other cell types or tissues"/>
</dbReference>
<dbReference type="GO" id="GO:0006637">
    <property type="term" value="P:acyl-CoA metabolic process"/>
    <property type="evidence" value="ECO:0007669"/>
    <property type="project" value="InterPro"/>
</dbReference>
<dbReference type="Ensembl" id="ENSELUT00000038282.3">
    <property type="protein sequence ID" value="ENSELUP00000012878.3"/>
    <property type="gene ID" value="ENSELUG00000041726.1"/>
</dbReference>
<dbReference type="GeneTree" id="ENSGT01010000222336"/>
<feature type="domain" description="Acyl-CoA thioester hydrolase/bile acid-CoA amino acid N-acetyltransferase" evidence="3">
    <location>
        <begin position="44"/>
        <end position="174"/>
    </location>
</feature>
<evidence type="ECO:0000259" key="4">
    <source>
        <dbReference type="Pfam" id="PF08840"/>
    </source>
</evidence>
<dbReference type="PIRSF" id="PIRSF016521">
    <property type="entry name" value="Acyl-CoA_hydro"/>
    <property type="match status" value="1"/>
</dbReference>
<dbReference type="InterPro" id="IPR006862">
    <property type="entry name" value="Thio_Ohase/aa_AcTrfase"/>
</dbReference>
<dbReference type="Gene3D" id="3.40.50.1820">
    <property type="entry name" value="alpha/beta hydrolase"/>
    <property type="match status" value="1"/>
</dbReference>
<evidence type="ECO:0008006" key="7">
    <source>
        <dbReference type="Google" id="ProtNLM"/>
    </source>
</evidence>
<accession>A0A3P8Y866</accession>
<dbReference type="GO" id="GO:0006631">
    <property type="term" value="P:fatty acid metabolic process"/>
    <property type="evidence" value="ECO:0007669"/>
    <property type="project" value="TreeGrafter"/>
</dbReference>
<reference evidence="5" key="3">
    <citation type="submission" date="2025-08" db="UniProtKB">
        <authorList>
            <consortium name="Ensembl"/>
        </authorList>
    </citation>
    <scope>IDENTIFICATION</scope>
</reference>
<dbReference type="OMA" id="HHRASNF"/>
<feature type="active site" description="Charge relay system" evidence="2">
    <location>
        <position position="391"/>
    </location>
</feature>
<dbReference type="FunFam" id="2.60.40.2240:FF:000002">
    <property type="entry name" value="Acyl-CoA thioesterase 18"/>
    <property type="match status" value="1"/>
</dbReference>
<dbReference type="Pfam" id="PF08840">
    <property type="entry name" value="BAAT_C"/>
    <property type="match status" value="1"/>
</dbReference>
<feature type="active site" description="Charge relay system" evidence="2">
    <location>
        <position position="264"/>
    </location>
</feature>
<feature type="domain" description="BAAT/Acyl-CoA thioester hydrolase C-terminal" evidence="4">
    <location>
        <begin position="236"/>
        <end position="446"/>
    </location>
</feature>
<dbReference type="FunFam" id="3.40.50.1820:FF:000024">
    <property type="entry name" value="acyl-coenzyme A thioesterase 4"/>
    <property type="match status" value="1"/>
</dbReference>
<comment type="similarity">
    <text evidence="1">Belongs to the C/M/P thioester hydrolase family.</text>
</comment>
<reference evidence="5" key="2">
    <citation type="submission" date="2020-02" db="EMBL/GenBank/DDBJ databases">
        <title>Esox lucius (northern pike) genome, fEsoLuc1, primary haplotype.</title>
        <authorList>
            <person name="Myers G."/>
            <person name="Karagic N."/>
            <person name="Meyer A."/>
            <person name="Pippel M."/>
            <person name="Reichard M."/>
            <person name="Winkler S."/>
            <person name="Tracey A."/>
            <person name="Sims Y."/>
            <person name="Howe K."/>
            <person name="Rhie A."/>
            <person name="Formenti G."/>
            <person name="Durbin R."/>
            <person name="Fedrigo O."/>
            <person name="Jarvis E.D."/>
        </authorList>
    </citation>
    <scope>NUCLEOTIDE SEQUENCE [LARGE SCALE GENOMIC DNA]</scope>
</reference>
<proteinExistence type="inferred from homology"/>
<dbReference type="InterPro" id="IPR029058">
    <property type="entry name" value="AB_hydrolase_fold"/>
</dbReference>
<dbReference type="Gene3D" id="2.60.40.2240">
    <property type="entry name" value="Acyl-CoA thioester hydrolase/BAAT N-terminal domain"/>
    <property type="match status" value="1"/>
</dbReference>
<feature type="active site" description="Charge relay system" evidence="2">
    <location>
        <position position="356"/>
    </location>
</feature>
<dbReference type="SUPFAM" id="SSF53474">
    <property type="entry name" value="alpha/beta-Hydrolases"/>
    <property type="match status" value="1"/>
</dbReference>
<reference evidence="5" key="4">
    <citation type="submission" date="2025-09" db="UniProtKB">
        <authorList>
            <consortium name="Ensembl"/>
        </authorList>
    </citation>
    <scope>IDENTIFICATION</scope>
</reference>
<evidence type="ECO:0000313" key="6">
    <source>
        <dbReference type="Proteomes" id="UP000265140"/>
    </source>
</evidence>
<dbReference type="InterPro" id="IPR016662">
    <property type="entry name" value="Acyl-CoA_thioEstase_long-chain"/>
</dbReference>
<dbReference type="InterPro" id="IPR042490">
    <property type="entry name" value="Thio_Ohase/BAAT_N"/>
</dbReference>
<protein>
    <recommendedName>
        <fullName evidence="7">Acyl-CoA thioesterase 16</fullName>
    </recommendedName>
</protein>
<sequence length="457" mass="50630">MSTTVHMLWGVKDIRVLNSSSTLSSTMATISPLLSVKPTRGLVDEKIQIIVRNVPPRFPVTLHSLFHSEDKDYWEAFGHYTSDNRGTVTGTAHASVGGTYEGTEPMGLLWSMHPAPGSRTGLRLRKMNVLTPMVVHISVYSGHVTEGFSKQSPLATVDIERWYLAPGVRRIDIRDEEVKGTLFIPPGPGPFPGVLDLWGGGGGLVEYRSALLASHGFVSMALEYISTEKNRASNLHIKYFEKAFRIVQEHPLVMKDSVALFGLSLGTSITLHMAAYSKAVSPRCCVCVSGSHVQPINSPFKDVSEKFQENRHKIRFDEEGGVIWKDIMLPIPTDPGLKVDMGRIKCPVILIVGEDDQNLAAVESAEDLTQMMRAAGNEHLLTTFRYPGAGHLIEPPYTPHVRASKFMVHQTGEKVTMLWGGYPKPHASAQEDSWEKILRFLQQHLYPSQDSVPKAKL</sequence>
<dbReference type="InterPro" id="IPR014940">
    <property type="entry name" value="BAAT_C"/>
</dbReference>
<name>A0A3P8Y866_ESOLU</name>
<reference evidence="6" key="1">
    <citation type="journal article" date="2014" name="PLoS ONE">
        <title>The genome and linkage map of the northern pike (Esox lucius): conserved synteny revealed between the salmonid sister group and the Neoteleostei.</title>
        <authorList>
            <person name="Rondeau E.B."/>
            <person name="Minkley D.R."/>
            <person name="Leong J.S."/>
            <person name="Messmer A.M."/>
            <person name="Jantzen J.R."/>
            <person name="von Schalburg K.R."/>
            <person name="Lemon C."/>
            <person name="Bird N.H."/>
            <person name="Koop B.F."/>
        </authorList>
    </citation>
    <scope>NUCLEOTIDE SEQUENCE</scope>
</reference>
<evidence type="ECO:0000313" key="5">
    <source>
        <dbReference type="Ensembl" id="ENSELUP00000012878.3"/>
    </source>
</evidence>
<evidence type="ECO:0000256" key="2">
    <source>
        <dbReference type="PIRSR" id="PIRSR016521-1"/>
    </source>
</evidence>
<dbReference type="PANTHER" id="PTHR10824:SF36">
    <property type="entry name" value="ACYL-COA THIOESTERASE 17-RELATED"/>
    <property type="match status" value="1"/>
</dbReference>
<dbReference type="Pfam" id="PF04775">
    <property type="entry name" value="Bile_Hydr_Trans"/>
    <property type="match status" value="1"/>
</dbReference>
<dbReference type="PANTHER" id="PTHR10824">
    <property type="entry name" value="ACYL-COENZYME A THIOESTERASE-RELATED"/>
    <property type="match status" value="1"/>
</dbReference>
<dbReference type="Proteomes" id="UP000265140">
    <property type="component" value="Chromosome 23"/>
</dbReference>
<evidence type="ECO:0000256" key="1">
    <source>
        <dbReference type="ARBA" id="ARBA00006538"/>
    </source>
</evidence>
<evidence type="ECO:0000259" key="3">
    <source>
        <dbReference type="Pfam" id="PF04775"/>
    </source>
</evidence>
<keyword evidence="6" id="KW-1185">Reference proteome</keyword>
<dbReference type="GO" id="GO:0047617">
    <property type="term" value="F:fatty acyl-CoA hydrolase activity"/>
    <property type="evidence" value="ECO:0007669"/>
    <property type="project" value="TreeGrafter"/>
</dbReference>